<dbReference type="AlphaFoldDB" id="A0AA35URR0"/>
<dbReference type="InterPro" id="IPR051909">
    <property type="entry name" value="MFP_Cation_Efflux"/>
</dbReference>
<dbReference type="Pfam" id="PF25954">
    <property type="entry name" value="Beta-barrel_RND_2"/>
    <property type="match status" value="1"/>
</dbReference>
<dbReference type="InterPro" id="IPR058792">
    <property type="entry name" value="Beta-barrel_RND_2"/>
</dbReference>
<dbReference type="GO" id="GO:0060003">
    <property type="term" value="P:copper ion export"/>
    <property type="evidence" value="ECO:0007669"/>
    <property type="project" value="TreeGrafter"/>
</dbReference>
<evidence type="ECO:0000313" key="6">
    <source>
        <dbReference type="EMBL" id="CAI8837531.1"/>
    </source>
</evidence>
<dbReference type="PANTHER" id="PTHR30097">
    <property type="entry name" value="CATION EFFLUX SYSTEM PROTEIN CUSB"/>
    <property type="match status" value="1"/>
</dbReference>
<keyword evidence="3" id="KW-0472">Membrane</keyword>
<keyword evidence="3" id="KW-1133">Transmembrane helix</keyword>
<comment type="similarity">
    <text evidence="1">Belongs to the membrane fusion protein (MFP) (TC 8.A.1) family.</text>
</comment>
<dbReference type="Proteomes" id="UP001158598">
    <property type="component" value="Chromosome"/>
</dbReference>
<dbReference type="GO" id="GO:0030313">
    <property type="term" value="C:cell envelope"/>
    <property type="evidence" value="ECO:0007669"/>
    <property type="project" value="TreeGrafter"/>
</dbReference>
<evidence type="ECO:0000259" key="5">
    <source>
        <dbReference type="Pfam" id="PF25975"/>
    </source>
</evidence>
<protein>
    <submittedName>
        <fullName evidence="6">Efflux transporter, RND family, MFP subunit</fullName>
    </submittedName>
</protein>
<feature type="domain" description="CusB-like beta-barrel" evidence="4">
    <location>
        <begin position="228"/>
        <end position="300"/>
    </location>
</feature>
<reference evidence="6" key="1">
    <citation type="submission" date="2023-03" db="EMBL/GenBank/DDBJ databases">
        <authorList>
            <person name="Pearce D."/>
        </authorList>
    </citation>
    <scope>NUCLEOTIDE SEQUENCE</scope>
    <source>
        <strain evidence="6">Mc</strain>
    </source>
</reference>
<dbReference type="PANTHER" id="PTHR30097:SF4">
    <property type="entry name" value="SLR6042 PROTEIN"/>
    <property type="match status" value="1"/>
</dbReference>
<evidence type="ECO:0000259" key="4">
    <source>
        <dbReference type="Pfam" id="PF25954"/>
    </source>
</evidence>
<sequence length="389" mass="42177">MISRFRALPVALRLAVLAAGAVTLVMGIWRFWPASAPEFTVERPPNSGTATVVGPWLVSVEPGSLLERKFDLPTVRKERIGTPLLTVTGAVMARLRPGKEALEDRWQFSSVELSGIYADWEKAGTQMDFEAKRLKKTRELTAAQLQSQERVVERLRKLVATGTEAVRDLTQAEAALLQIQLEGQKAVFEAESALTQATHSHADLERQLLQAGVDPALLQHADTDSAMVMADVPEVRISLVKPGQACEAHFFGLPGQSFRGTVRSLAPALSPERRTLRVFFELDDSKGQLKPGMYAEIGLGTDLRDAVLVPSDGVLHIGDTDFVLTEAGRGAWRVTPVQVGERTGERVEILAGLAGGERIIGYGAILLKPLVVQALLKARTAPADDGDDP</sequence>
<keyword evidence="2" id="KW-0813">Transport</keyword>
<gene>
    <name evidence="6" type="ORF">MCNOR_2254</name>
</gene>
<dbReference type="InterPro" id="IPR058649">
    <property type="entry name" value="CzcB_C"/>
</dbReference>
<evidence type="ECO:0000256" key="2">
    <source>
        <dbReference type="ARBA" id="ARBA00022448"/>
    </source>
</evidence>
<dbReference type="GeneID" id="88224530"/>
<proteinExistence type="inferred from homology"/>
<dbReference type="RefSeq" id="WP_010961553.1">
    <property type="nucleotide sequence ID" value="NZ_CP079096.1"/>
</dbReference>
<dbReference type="GO" id="GO:0015679">
    <property type="term" value="P:plasma membrane copper ion transport"/>
    <property type="evidence" value="ECO:0007669"/>
    <property type="project" value="TreeGrafter"/>
</dbReference>
<evidence type="ECO:0000313" key="7">
    <source>
        <dbReference type="Proteomes" id="UP001158598"/>
    </source>
</evidence>
<dbReference type="Gene3D" id="2.40.30.170">
    <property type="match status" value="1"/>
</dbReference>
<evidence type="ECO:0000256" key="1">
    <source>
        <dbReference type="ARBA" id="ARBA00009477"/>
    </source>
</evidence>
<feature type="transmembrane region" description="Helical" evidence="3">
    <location>
        <begin position="12"/>
        <end position="32"/>
    </location>
</feature>
<dbReference type="SUPFAM" id="SSF111369">
    <property type="entry name" value="HlyD-like secretion proteins"/>
    <property type="match status" value="1"/>
</dbReference>
<dbReference type="Gene3D" id="2.40.420.20">
    <property type="match status" value="1"/>
</dbReference>
<name>A0AA35URR0_METCP</name>
<evidence type="ECO:0000256" key="3">
    <source>
        <dbReference type="SAM" id="Phobius"/>
    </source>
</evidence>
<dbReference type="Pfam" id="PF25975">
    <property type="entry name" value="CzcB_C"/>
    <property type="match status" value="1"/>
</dbReference>
<keyword evidence="3" id="KW-0812">Transmembrane</keyword>
<dbReference type="EMBL" id="OX458332">
    <property type="protein sequence ID" value="CAI8837531.1"/>
    <property type="molecule type" value="Genomic_DNA"/>
</dbReference>
<accession>A0AA35URR0</accession>
<feature type="domain" description="CzcB-like C-terminal circularly permuted SH3-like" evidence="5">
    <location>
        <begin position="307"/>
        <end position="368"/>
    </location>
</feature>
<organism evidence="6 7">
    <name type="scientific">Methylococcus capsulatus</name>
    <dbReference type="NCBI Taxonomy" id="414"/>
    <lineage>
        <taxon>Bacteria</taxon>
        <taxon>Pseudomonadati</taxon>
        <taxon>Pseudomonadota</taxon>
        <taxon>Gammaproteobacteria</taxon>
        <taxon>Methylococcales</taxon>
        <taxon>Methylococcaceae</taxon>
        <taxon>Methylococcus</taxon>
    </lineage>
</organism>
<dbReference type="FunFam" id="2.40.30.170:FF:000010">
    <property type="entry name" value="Efflux RND transporter periplasmic adaptor subunit"/>
    <property type="match status" value="1"/>
</dbReference>